<evidence type="ECO:0000313" key="1">
    <source>
        <dbReference type="EMBL" id="TRZ20226.1"/>
    </source>
</evidence>
<proteinExistence type="predicted"/>
<reference evidence="1" key="1">
    <citation type="submission" date="2019-04" db="EMBL/GenBank/DDBJ databases">
        <title>Genome assembly of Zosterops borbonicus 15179.</title>
        <authorList>
            <person name="Leroy T."/>
            <person name="Anselmetti Y."/>
            <person name="Tilak M.-K."/>
            <person name="Nabholz B."/>
        </authorList>
    </citation>
    <scope>NUCLEOTIDE SEQUENCE</scope>
    <source>
        <strain evidence="1">HGM_15179</strain>
        <tissue evidence="1">Muscle</tissue>
    </source>
</reference>
<dbReference type="EMBL" id="SWJQ01000157">
    <property type="protein sequence ID" value="TRZ20226.1"/>
    <property type="molecule type" value="Genomic_DNA"/>
</dbReference>
<accession>A0A8K1GJR7</accession>
<protein>
    <submittedName>
        <fullName evidence="1">Uncharacterized protein</fullName>
    </submittedName>
</protein>
<dbReference type="AlphaFoldDB" id="A0A8K1GJR7"/>
<sequence length="183" mass="21500">MGRGNIEIFEYLRTMKLVKGLEHEAYEEQLRELGLFSLEKRLRRELISLYNHLKGGCQQVRVAVFFQVECDKTRQNSLQLHQGMFWLDANGILACIRYSVAMTKEVFFSGHSACTVLRLHLEWCVQFWVSHFKKDIEVLDHDHKKASKLVKGLGIRKNFLVDKDWNRLPKKIVESPLLELVKK</sequence>
<dbReference type="Proteomes" id="UP000796761">
    <property type="component" value="Unassembled WGS sequence"/>
</dbReference>
<organism evidence="1 2">
    <name type="scientific">Zosterops borbonicus</name>
    <dbReference type="NCBI Taxonomy" id="364589"/>
    <lineage>
        <taxon>Eukaryota</taxon>
        <taxon>Metazoa</taxon>
        <taxon>Chordata</taxon>
        <taxon>Craniata</taxon>
        <taxon>Vertebrata</taxon>
        <taxon>Euteleostomi</taxon>
        <taxon>Archelosauria</taxon>
        <taxon>Archosauria</taxon>
        <taxon>Dinosauria</taxon>
        <taxon>Saurischia</taxon>
        <taxon>Theropoda</taxon>
        <taxon>Coelurosauria</taxon>
        <taxon>Aves</taxon>
        <taxon>Neognathae</taxon>
        <taxon>Neoaves</taxon>
        <taxon>Telluraves</taxon>
        <taxon>Australaves</taxon>
        <taxon>Passeriformes</taxon>
        <taxon>Sylvioidea</taxon>
        <taxon>Zosteropidae</taxon>
        <taxon>Zosterops</taxon>
    </lineage>
</organism>
<keyword evidence="2" id="KW-1185">Reference proteome</keyword>
<name>A0A8K1GJR7_9PASS</name>
<evidence type="ECO:0000313" key="2">
    <source>
        <dbReference type="Proteomes" id="UP000796761"/>
    </source>
</evidence>
<comment type="caution">
    <text evidence="1">The sequence shown here is derived from an EMBL/GenBank/DDBJ whole genome shotgun (WGS) entry which is preliminary data.</text>
</comment>
<gene>
    <name evidence="1" type="ORF">HGM15179_006902</name>
</gene>
<dbReference type="OrthoDB" id="276744at2759"/>